<dbReference type="EMBL" id="MFQS01000009">
    <property type="protein sequence ID" value="OGH83859.1"/>
    <property type="molecule type" value="Genomic_DNA"/>
</dbReference>
<dbReference type="PANTHER" id="PTHR47837:SF1">
    <property type="entry name" value="GTP PYROPHOSPHOKINASE YJBM"/>
    <property type="match status" value="1"/>
</dbReference>
<dbReference type="PANTHER" id="PTHR47837">
    <property type="entry name" value="GTP PYROPHOSPHOKINASE YJBM"/>
    <property type="match status" value="1"/>
</dbReference>
<reference evidence="2 3" key="1">
    <citation type="journal article" date="2016" name="Nat. Commun.">
        <title>Thousands of microbial genomes shed light on interconnected biogeochemical processes in an aquifer system.</title>
        <authorList>
            <person name="Anantharaman K."/>
            <person name="Brown C.T."/>
            <person name="Hug L.A."/>
            <person name="Sharon I."/>
            <person name="Castelle C.J."/>
            <person name="Probst A.J."/>
            <person name="Thomas B.C."/>
            <person name="Singh A."/>
            <person name="Wilkins M.J."/>
            <person name="Karaoz U."/>
            <person name="Brodie E.L."/>
            <person name="Williams K.H."/>
            <person name="Hubbard S.S."/>
            <person name="Banfield J.F."/>
        </authorList>
    </citation>
    <scope>NUCLEOTIDE SEQUENCE [LARGE SCALE GENOMIC DNA]</scope>
</reference>
<sequence>MSFPSVPNYSKNQIRKAGDILISENRNEQDKEWALEVLSKWRSCHAYPLNTFNATLRGNIKIVDKKGLVAQRLKRMPTIINKLKLNSSMNLSTMQDIGGVRAIVNTINQVRQLRDIYYQKNRFKHELKQEKDYITNPKDDGYRSVHLVFKYKNNSHKARQYNRLLLEIQIRTRLQHVWATAVETIGTLRNQAYKSKQGEKEWREFFAVTSSAFAHIEKLPLVPGYENMLKEATFQAVKQKEKDLGVLNTISGYSVALNLIEKQKKNWFYHLITLNTQNRTVTVKSYSRDNLRNATDDYAKAEARATQGEKIESVLVSAGPLKSLRRAYPNYFLDISDFIGVVKNIVAV</sequence>
<dbReference type="STRING" id="1798697.A2373_01940"/>
<evidence type="ECO:0000259" key="1">
    <source>
        <dbReference type="SMART" id="SM00954"/>
    </source>
</evidence>
<comment type="caution">
    <text evidence="2">The sequence shown here is derived from an EMBL/GenBank/DDBJ whole genome shotgun (WGS) entry which is preliminary data.</text>
</comment>
<dbReference type="Pfam" id="PF04607">
    <property type="entry name" value="RelA_SpoT"/>
    <property type="match status" value="1"/>
</dbReference>
<dbReference type="SUPFAM" id="SSF81301">
    <property type="entry name" value="Nucleotidyltransferase"/>
    <property type="match status" value="1"/>
</dbReference>
<dbReference type="InterPro" id="IPR043519">
    <property type="entry name" value="NT_sf"/>
</dbReference>
<proteinExistence type="predicted"/>
<dbReference type="AlphaFoldDB" id="A0A1F6NJ19"/>
<dbReference type="GO" id="GO:0015969">
    <property type="term" value="P:guanosine tetraphosphate metabolic process"/>
    <property type="evidence" value="ECO:0007669"/>
    <property type="project" value="InterPro"/>
</dbReference>
<dbReference type="SMART" id="SM00954">
    <property type="entry name" value="RelA_SpoT"/>
    <property type="match status" value="1"/>
</dbReference>
<name>A0A1F6NJ19_9BACT</name>
<dbReference type="Proteomes" id="UP000176300">
    <property type="component" value="Unassembled WGS sequence"/>
</dbReference>
<organism evidence="2 3">
    <name type="scientific">Candidatus Magasanikbacteria bacterium RIFOXYB1_FULL_40_15</name>
    <dbReference type="NCBI Taxonomy" id="1798697"/>
    <lineage>
        <taxon>Bacteria</taxon>
        <taxon>Candidatus Magasanikiibacteriota</taxon>
    </lineage>
</organism>
<dbReference type="CDD" id="cd05399">
    <property type="entry name" value="NT_Rel-Spo_like"/>
    <property type="match status" value="1"/>
</dbReference>
<dbReference type="InterPro" id="IPR007685">
    <property type="entry name" value="RelA_SpoT"/>
</dbReference>
<dbReference type="InterPro" id="IPR052366">
    <property type="entry name" value="GTP_Pyrophosphokinase"/>
</dbReference>
<dbReference type="Gene3D" id="3.30.460.10">
    <property type="entry name" value="Beta Polymerase, domain 2"/>
    <property type="match status" value="1"/>
</dbReference>
<evidence type="ECO:0000313" key="2">
    <source>
        <dbReference type="EMBL" id="OGH83859.1"/>
    </source>
</evidence>
<protein>
    <recommendedName>
        <fullName evidence="1">RelA/SpoT domain-containing protein</fullName>
    </recommendedName>
</protein>
<accession>A0A1F6NJ19</accession>
<gene>
    <name evidence="2" type="ORF">A2373_01940</name>
</gene>
<evidence type="ECO:0000313" key="3">
    <source>
        <dbReference type="Proteomes" id="UP000176300"/>
    </source>
</evidence>
<feature type="domain" description="RelA/SpoT" evidence="1">
    <location>
        <begin position="71"/>
        <end position="193"/>
    </location>
</feature>